<evidence type="ECO:0000259" key="7">
    <source>
        <dbReference type="Pfam" id="PF08281"/>
    </source>
</evidence>
<dbReference type="InterPro" id="IPR013324">
    <property type="entry name" value="RNA_pol_sigma_r3/r4-like"/>
</dbReference>
<dbReference type="GO" id="GO:0006352">
    <property type="term" value="P:DNA-templated transcription initiation"/>
    <property type="evidence" value="ECO:0007669"/>
    <property type="project" value="InterPro"/>
</dbReference>
<dbReference type="Gene3D" id="1.10.10.10">
    <property type="entry name" value="Winged helix-like DNA-binding domain superfamily/Winged helix DNA-binding domain"/>
    <property type="match status" value="1"/>
</dbReference>
<dbReference type="Pfam" id="PF04542">
    <property type="entry name" value="Sigma70_r2"/>
    <property type="match status" value="1"/>
</dbReference>
<evidence type="ECO:0000256" key="4">
    <source>
        <dbReference type="ARBA" id="ARBA00023125"/>
    </source>
</evidence>
<dbReference type="AlphaFoldDB" id="A0A841FLT8"/>
<keyword evidence="3" id="KW-0731">Sigma factor</keyword>
<evidence type="ECO:0000256" key="2">
    <source>
        <dbReference type="ARBA" id="ARBA00023015"/>
    </source>
</evidence>
<dbReference type="SUPFAM" id="SSF88659">
    <property type="entry name" value="Sigma3 and sigma4 domains of RNA polymerase sigma factors"/>
    <property type="match status" value="1"/>
</dbReference>
<dbReference type="PANTHER" id="PTHR43133">
    <property type="entry name" value="RNA POLYMERASE ECF-TYPE SIGMA FACTO"/>
    <property type="match status" value="1"/>
</dbReference>
<dbReference type="GO" id="GO:0003677">
    <property type="term" value="F:DNA binding"/>
    <property type="evidence" value="ECO:0007669"/>
    <property type="project" value="UniProtKB-KW"/>
</dbReference>
<dbReference type="InterPro" id="IPR014284">
    <property type="entry name" value="RNA_pol_sigma-70_dom"/>
</dbReference>
<evidence type="ECO:0000256" key="1">
    <source>
        <dbReference type="ARBA" id="ARBA00010641"/>
    </source>
</evidence>
<dbReference type="CDD" id="cd06171">
    <property type="entry name" value="Sigma70_r4"/>
    <property type="match status" value="1"/>
</dbReference>
<evidence type="ECO:0000313" key="9">
    <source>
        <dbReference type="Proteomes" id="UP000548476"/>
    </source>
</evidence>
<comment type="caution">
    <text evidence="8">The sequence shown here is derived from an EMBL/GenBank/DDBJ whole genome shotgun (WGS) entry which is preliminary data.</text>
</comment>
<dbReference type="InterPro" id="IPR007627">
    <property type="entry name" value="RNA_pol_sigma70_r2"/>
</dbReference>
<dbReference type="PANTHER" id="PTHR43133:SF50">
    <property type="entry name" value="ECF RNA POLYMERASE SIGMA FACTOR SIGM"/>
    <property type="match status" value="1"/>
</dbReference>
<evidence type="ECO:0000256" key="5">
    <source>
        <dbReference type="ARBA" id="ARBA00023163"/>
    </source>
</evidence>
<protein>
    <submittedName>
        <fullName evidence="8">RNA polymerase sigma-70 factor (Sigma-E family)</fullName>
    </submittedName>
</protein>
<dbReference type="EMBL" id="JACHGT010000010">
    <property type="protein sequence ID" value="MBB6036824.1"/>
    <property type="molecule type" value="Genomic_DNA"/>
</dbReference>
<keyword evidence="9" id="KW-1185">Reference proteome</keyword>
<sequence length="167" mass="18650">MDRYEGLREFVAARGAALSRTAFLLCGDHAAAQDLAQEALVKTARHWNRVKDGNPEAYVRKVMVNHHLSWWRRRGRHEHTMAVPPAPLAEDETGPVADRLAMRAALAGLPPRQRAVIVLRYFEDLSERDTAVTLGVTVGTVKRQSSNALANLRKILPDRANLMEPVL</sequence>
<dbReference type="GO" id="GO:0016987">
    <property type="term" value="F:sigma factor activity"/>
    <property type="evidence" value="ECO:0007669"/>
    <property type="project" value="UniProtKB-KW"/>
</dbReference>
<dbReference type="NCBIfam" id="TIGR02983">
    <property type="entry name" value="SigE-fam_strep"/>
    <property type="match status" value="1"/>
</dbReference>
<comment type="similarity">
    <text evidence="1">Belongs to the sigma-70 factor family. ECF subfamily.</text>
</comment>
<dbReference type="InterPro" id="IPR036388">
    <property type="entry name" value="WH-like_DNA-bd_sf"/>
</dbReference>
<organism evidence="8 9">
    <name type="scientific">Phytomonospora endophytica</name>
    <dbReference type="NCBI Taxonomy" id="714109"/>
    <lineage>
        <taxon>Bacteria</taxon>
        <taxon>Bacillati</taxon>
        <taxon>Actinomycetota</taxon>
        <taxon>Actinomycetes</taxon>
        <taxon>Micromonosporales</taxon>
        <taxon>Micromonosporaceae</taxon>
        <taxon>Phytomonospora</taxon>
    </lineage>
</organism>
<proteinExistence type="inferred from homology"/>
<evidence type="ECO:0000259" key="6">
    <source>
        <dbReference type="Pfam" id="PF04542"/>
    </source>
</evidence>
<dbReference type="NCBIfam" id="TIGR02937">
    <property type="entry name" value="sigma70-ECF"/>
    <property type="match status" value="1"/>
</dbReference>
<evidence type="ECO:0000313" key="8">
    <source>
        <dbReference type="EMBL" id="MBB6036824.1"/>
    </source>
</evidence>
<feature type="domain" description="RNA polymerase sigma-70 region 2" evidence="6">
    <location>
        <begin position="16"/>
        <end position="76"/>
    </location>
</feature>
<dbReference type="RefSeq" id="WP_184789662.1">
    <property type="nucleotide sequence ID" value="NZ_BONT01000058.1"/>
</dbReference>
<accession>A0A841FLT8</accession>
<name>A0A841FLT8_9ACTN</name>
<gene>
    <name evidence="8" type="ORF">HNR73_004697</name>
</gene>
<dbReference type="Gene3D" id="1.10.1740.10">
    <property type="match status" value="1"/>
</dbReference>
<dbReference type="Proteomes" id="UP000548476">
    <property type="component" value="Unassembled WGS sequence"/>
</dbReference>
<keyword evidence="2" id="KW-0805">Transcription regulation</keyword>
<feature type="domain" description="RNA polymerase sigma factor 70 region 4 type 2" evidence="7">
    <location>
        <begin position="100"/>
        <end position="152"/>
    </location>
</feature>
<dbReference type="InterPro" id="IPR039425">
    <property type="entry name" value="RNA_pol_sigma-70-like"/>
</dbReference>
<dbReference type="SUPFAM" id="SSF88946">
    <property type="entry name" value="Sigma2 domain of RNA polymerase sigma factors"/>
    <property type="match status" value="1"/>
</dbReference>
<keyword evidence="4" id="KW-0238">DNA-binding</keyword>
<dbReference type="InterPro" id="IPR014325">
    <property type="entry name" value="RNA_pol_sigma-E_actinobac"/>
</dbReference>
<dbReference type="InterPro" id="IPR013249">
    <property type="entry name" value="RNA_pol_sigma70_r4_t2"/>
</dbReference>
<dbReference type="Pfam" id="PF08281">
    <property type="entry name" value="Sigma70_r4_2"/>
    <property type="match status" value="1"/>
</dbReference>
<reference evidence="8 9" key="1">
    <citation type="submission" date="2020-08" db="EMBL/GenBank/DDBJ databases">
        <title>Genomic Encyclopedia of Type Strains, Phase IV (KMG-IV): sequencing the most valuable type-strain genomes for metagenomic binning, comparative biology and taxonomic classification.</title>
        <authorList>
            <person name="Goeker M."/>
        </authorList>
    </citation>
    <scope>NUCLEOTIDE SEQUENCE [LARGE SCALE GENOMIC DNA]</scope>
    <source>
        <strain evidence="8 9">YIM 65646</strain>
    </source>
</reference>
<keyword evidence="5" id="KW-0804">Transcription</keyword>
<dbReference type="InterPro" id="IPR013325">
    <property type="entry name" value="RNA_pol_sigma_r2"/>
</dbReference>
<evidence type="ECO:0000256" key="3">
    <source>
        <dbReference type="ARBA" id="ARBA00023082"/>
    </source>
</evidence>